<proteinExistence type="predicted"/>
<name>A0A2Z6Q1Q9_9GLOM</name>
<accession>A0A2Z6Q1Q9</accession>
<gene>
    <name evidence="1" type="ORF">RclHR1_01050004</name>
</gene>
<dbReference type="AlphaFoldDB" id="A0A2Z6Q1Q9"/>
<organism evidence="1 2">
    <name type="scientific">Rhizophagus clarus</name>
    <dbReference type="NCBI Taxonomy" id="94130"/>
    <lineage>
        <taxon>Eukaryota</taxon>
        <taxon>Fungi</taxon>
        <taxon>Fungi incertae sedis</taxon>
        <taxon>Mucoromycota</taxon>
        <taxon>Glomeromycotina</taxon>
        <taxon>Glomeromycetes</taxon>
        <taxon>Glomerales</taxon>
        <taxon>Glomeraceae</taxon>
        <taxon>Rhizophagus</taxon>
    </lineage>
</organism>
<protein>
    <submittedName>
        <fullName evidence="1">Uncharacterized protein</fullName>
    </submittedName>
</protein>
<sequence length="308" mass="36104">MHSFIMTLITLNYVKCKLYSHFFIVNILNEEIYGNDIGINNLEIIKPLSLEQKLNLEQGLKQILPHYFMQNHIPKKEINTNSDRNMNSLRGNITSQVILMADNRNNFDNQNRFYQNEVGNYNHPQQPINFNSTLPKREIRNRNTDMNVGNNAISVSRTVLMTDSQSNNNDDDFHHQNRVGVYINNVICPPQQEIRLDNRNMNLTHENIEDDVQNNRLFYQNRIKDSQQADLNNFPQRQGTRTDYYTTNDINNLDHQDNYIQNTYPVYTQQQVYLVSERENNNVATMQSNSTTDINRNCDDNGTSCNDN</sequence>
<comment type="caution">
    <text evidence="1">The sequence shown here is derived from an EMBL/GenBank/DDBJ whole genome shotgun (WGS) entry which is preliminary data.</text>
</comment>
<evidence type="ECO:0000313" key="2">
    <source>
        <dbReference type="Proteomes" id="UP000247702"/>
    </source>
</evidence>
<keyword evidence="2" id="KW-1185">Reference proteome</keyword>
<reference evidence="1 2" key="1">
    <citation type="submission" date="2017-11" db="EMBL/GenBank/DDBJ databases">
        <title>The genome of Rhizophagus clarus HR1 reveals common genetic basis of auxotrophy among arbuscular mycorrhizal fungi.</title>
        <authorList>
            <person name="Kobayashi Y."/>
        </authorList>
    </citation>
    <scope>NUCLEOTIDE SEQUENCE [LARGE SCALE GENOMIC DNA]</scope>
    <source>
        <strain evidence="1 2">HR1</strain>
    </source>
</reference>
<dbReference type="EMBL" id="BEXD01000058">
    <property type="protein sequence ID" value="GBB83830.1"/>
    <property type="molecule type" value="Genomic_DNA"/>
</dbReference>
<dbReference type="Proteomes" id="UP000247702">
    <property type="component" value="Unassembled WGS sequence"/>
</dbReference>
<evidence type="ECO:0000313" key="1">
    <source>
        <dbReference type="EMBL" id="GBB83830.1"/>
    </source>
</evidence>